<feature type="compositionally biased region" description="Polar residues" evidence="1">
    <location>
        <begin position="13"/>
        <end position="24"/>
    </location>
</feature>
<sequence>MDLGEGGEDNQEKSSTVGSVSGASPDNDCDDSNNEQNKLRENFGSDIGSLDENNVVPFMLLKMRDKIERVDNKVESANVQVGAMNSKLDLIIKSIFGCQVSHLIHSKPRTTTRPLDLVLTQPLNGRI</sequence>
<reference evidence="2" key="1">
    <citation type="submission" date="2023-04" db="EMBL/GenBank/DDBJ databases">
        <authorList>
            <person name="Vijverberg K."/>
            <person name="Xiong W."/>
            <person name="Schranz E."/>
        </authorList>
    </citation>
    <scope>NUCLEOTIDE SEQUENCE</scope>
</reference>
<evidence type="ECO:0000256" key="1">
    <source>
        <dbReference type="SAM" id="MobiDB-lite"/>
    </source>
</evidence>
<name>A0AA35ZE79_LACSI</name>
<dbReference type="Proteomes" id="UP001177003">
    <property type="component" value="Chromosome 6"/>
</dbReference>
<proteinExistence type="predicted"/>
<organism evidence="2 3">
    <name type="scientific">Lactuca saligna</name>
    <name type="common">Willowleaf lettuce</name>
    <dbReference type="NCBI Taxonomy" id="75948"/>
    <lineage>
        <taxon>Eukaryota</taxon>
        <taxon>Viridiplantae</taxon>
        <taxon>Streptophyta</taxon>
        <taxon>Embryophyta</taxon>
        <taxon>Tracheophyta</taxon>
        <taxon>Spermatophyta</taxon>
        <taxon>Magnoliopsida</taxon>
        <taxon>eudicotyledons</taxon>
        <taxon>Gunneridae</taxon>
        <taxon>Pentapetalae</taxon>
        <taxon>asterids</taxon>
        <taxon>campanulids</taxon>
        <taxon>Asterales</taxon>
        <taxon>Asteraceae</taxon>
        <taxon>Cichorioideae</taxon>
        <taxon>Cichorieae</taxon>
        <taxon>Lactucinae</taxon>
        <taxon>Lactuca</taxon>
    </lineage>
</organism>
<gene>
    <name evidence="2" type="ORF">LSALG_LOCUS29714</name>
</gene>
<keyword evidence="3" id="KW-1185">Reference proteome</keyword>
<protein>
    <submittedName>
        <fullName evidence="2">Uncharacterized protein</fullName>
    </submittedName>
</protein>
<dbReference type="EMBL" id="OX465082">
    <property type="protein sequence ID" value="CAI9290524.1"/>
    <property type="molecule type" value="Genomic_DNA"/>
</dbReference>
<evidence type="ECO:0000313" key="3">
    <source>
        <dbReference type="Proteomes" id="UP001177003"/>
    </source>
</evidence>
<dbReference type="AlphaFoldDB" id="A0AA35ZE79"/>
<evidence type="ECO:0000313" key="2">
    <source>
        <dbReference type="EMBL" id="CAI9290524.1"/>
    </source>
</evidence>
<accession>A0AA35ZE79</accession>
<feature type="region of interest" description="Disordered" evidence="1">
    <location>
        <begin position="1"/>
        <end position="51"/>
    </location>
</feature>